<keyword evidence="2" id="KW-1185">Reference proteome</keyword>
<dbReference type="PANTHER" id="PTHR40056:SF1">
    <property type="entry name" value="DUF1836 DOMAIN-CONTAINING PROTEIN"/>
    <property type="match status" value="1"/>
</dbReference>
<dbReference type="OrthoDB" id="3191472at2"/>
<dbReference type="Pfam" id="PF08876">
    <property type="entry name" value="DUF1836"/>
    <property type="match status" value="1"/>
</dbReference>
<dbReference type="RefSeq" id="WP_110250810.1">
    <property type="nucleotide sequence ID" value="NZ_QJJR01000003.1"/>
</dbReference>
<proteinExistence type="predicted"/>
<gene>
    <name evidence="1" type="ORF">DES38_103200</name>
</gene>
<evidence type="ECO:0000313" key="2">
    <source>
        <dbReference type="Proteomes" id="UP000247922"/>
    </source>
</evidence>
<organism evidence="1 2">
    <name type="scientific">Streptohalobacillus salinus</name>
    <dbReference type="NCBI Taxonomy" id="621096"/>
    <lineage>
        <taxon>Bacteria</taxon>
        <taxon>Bacillati</taxon>
        <taxon>Bacillota</taxon>
        <taxon>Bacilli</taxon>
        <taxon>Bacillales</taxon>
        <taxon>Bacillaceae</taxon>
        <taxon>Streptohalobacillus</taxon>
    </lineage>
</organism>
<dbReference type="EMBL" id="QJJR01000003">
    <property type="protein sequence ID" value="PXW92181.1"/>
    <property type="molecule type" value="Genomic_DNA"/>
</dbReference>
<sequence>MTQHLKDLHVHGIVEKDKIPSLDLYMDQVTQLFDQTYQKVKRDESEKILTKTMINNYAKGKLLFPIENKKYSSDQIMLIQMIYQLKGALSIQDIKQTLDPLKTAVHEEALDFDAVYQDYTQLLEMQSRDFTDDLDRIEASVEALTEDPVLTNVYTLSALVQMSHMYRRVAERLVDHLNQPGQDKSVPKEK</sequence>
<dbReference type="PANTHER" id="PTHR40056">
    <property type="entry name" value="HYPOTHETICAL CYTOSOLIC PROTEIN"/>
    <property type="match status" value="1"/>
</dbReference>
<dbReference type="InterPro" id="IPR014975">
    <property type="entry name" value="DUF1836"/>
</dbReference>
<dbReference type="Proteomes" id="UP000247922">
    <property type="component" value="Unassembled WGS sequence"/>
</dbReference>
<protein>
    <submittedName>
        <fullName evidence="1">Uncharacterized protein DUF1836</fullName>
    </submittedName>
</protein>
<reference evidence="1 2" key="1">
    <citation type="submission" date="2018-05" db="EMBL/GenBank/DDBJ databases">
        <title>Genomic Encyclopedia of Type Strains, Phase IV (KMG-IV): sequencing the most valuable type-strain genomes for metagenomic binning, comparative biology and taxonomic classification.</title>
        <authorList>
            <person name="Goeker M."/>
        </authorList>
    </citation>
    <scope>NUCLEOTIDE SEQUENCE [LARGE SCALE GENOMIC DNA]</scope>
    <source>
        <strain evidence="1 2">DSM 22440</strain>
    </source>
</reference>
<accession>A0A2V3WTP7</accession>
<dbReference type="AlphaFoldDB" id="A0A2V3WTP7"/>
<comment type="caution">
    <text evidence="1">The sequence shown here is derived from an EMBL/GenBank/DDBJ whole genome shotgun (WGS) entry which is preliminary data.</text>
</comment>
<name>A0A2V3WTP7_9BACI</name>
<evidence type="ECO:0000313" key="1">
    <source>
        <dbReference type="EMBL" id="PXW92181.1"/>
    </source>
</evidence>